<accession>A0A650CVA1</accession>
<name>A0A650CVA1_ACIAM</name>
<proteinExistence type="predicted"/>
<dbReference type="RefSeq" id="WP_152941688.1">
    <property type="nucleotide sequence ID" value="NZ_CP045482.1"/>
</dbReference>
<sequence>MWIKEISVKFTCKPQSLNFYCNNRGSVIELTASSSCRYLRLFTKDFRLTFSNGKLFDFNNLSTKKGKDAITEINSILNSLKPGIVEDLNENSLRYEIPISLLKNFVEDLNVESISPERYLDFNIDYIDYDIGRDFLKNSPRFESERRLKMSLSVNNECLRVIYWLDSSNVETFSSEDCVNWIPNNKVSTIVKNISTFDERYLEIKRFLEKSQPIAVNIF</sequence>
<dbReference type="AlphaFoldDB" id="A0A650CVA1"/>
<gene>
    <name evidence="2" type="ORF">D1866_06955</name>
    <name evidence="1" type="ORF">GFB69_07865</name>
</gene>
<dbReference type="EMBL" id="WHYS01000002">
    <property type="protein sequence ID" value="MQL55654.1"/>
    <property type="molecule type" value="Genomic_DNA"/>
</dbReference>
<evidence type="ECO:0000313" key="3">
    <source>
        <dbReference type="Proteomes" id="UP000426328"/>
    </source>
</evidence>
<evidence type="ECO:0000313" key="4">
    <source>
        <dbReference type="Proteomes" id="UP000474054"/>
    </source>
</evidence>
<dbReference type="EMBL" id="CP045482">
    <property type="protein sequence ID" value="QGR21766.1"/>
    <property type="molecule type" value="Genomic_DNA"/>
</dbReference>
<dbReference type="KEGG" id="aamb:D1866_06955"/>
<organism evidence="2 3">
    <name type="scientific">Acidianus ambivalens</name>
    <name type="common">Desulfurolobus ambivalens</name>
    <dbReference type="NCBI Taxonomy" id="2283"/>
    <lineage>
        <taxon>Archaea</taxon>
        <taxon>Thermoproteota</taxon>
        <taxon>Thermoprotei</taxon>
        <taxon>Sulfolobales</taxon>
        <taxon>Sulfolobaceae</taxon>
        <taxon>Acidianus</taxon>
    </lineage>
</organism>
<evidence type="ECO:0000313" key="2">
    <source>
        <dbReference type="EMBL" id="QGR21766.1"/>
    </source>
</evidence>
<reference evidence="1 4" key="1">
    <citation type="submission" date="2019-10" db="EMBL/GenBank/DDBJ databases">
        <title>Comparative genomics of sulfur disproportionating microorganisms.</title>
        <authorList>
            <person name="Ward L.M."/>
            <person name="Bertran E."/>
            <person name="Johnston D."/>
        </authorList>
    </citation>
    <scope>NUCLEOTIDE SEQUENCE [LARGE SCALE GENOMIC DNA]</scope>
    <source>
        <strain evidence="1 4">DSM 3772</strain>
    </source>
</reference>
<reference evidence="2 3" key="2">
    <citation type="submission" date="2019-10" db="EMBL/GenBank/DDBJ databases">
        <title>Genome Sequences from Six Type Strain Members of the Archaeal Family Sulfolobaceae: Acidianus ambivalens, Acidianus infernus, Metallosphaera prunae, Stygiolobus azoricus, Sulfolobus metallicus, and Sulfurisphaera ohwakuensis.</title>
        <authorList>
            <person name="Counts J.A."/>
            <person name="Kelly R.M."/>
        </authorList>
    </citation>
    <scope>NUCLEOTIDE SEQUENCE [LARGE SCALE GENOMIC DNA]</scope>
    <source>
        <strain evidence="2 3">LEI 10</strain>
    </source>
</reference>
<keyword evidence="3" id="KW-1185">Reference proteome</keyword>
<dbReference type="Proteomes" id="UP000474054">
    <property type="component" value="Unassembled WGS sequence"/>
</dbReference>
<dbReference type="Proteomes" id="UP000426328">
    <property type="component" value="Chromosome"/>
</dbReference>
<evidence type="ECO:0000313" key="1">
    <source>
        <dbReference type="EMBL" id="MQL55654.1"/>
    </source>
</evidence>
<protein>
    <submittedName>
        <fullName evidence="2">Uncharacterized protein</fullName>
    </submittedName>
</protein>
<dbReference type="GeneID" id="42779463"/>